<evidence type="ECO:0000313" key="3">
    <source>
        <dbReference type="EMBL" id="SVB57917.1"/>
    </source>
</evidence>
<dbReference type="PANTHER" id="PTHR21240:SF28">
    <property type="entry name" value="ISO-OROTATE DECARBOXYLASE (EUROFUNG)"/>
    <property type="match status" value="1"/>
</dbReference>
<name>A0A382F755_9ZZZZ</name>
<feature type="domain" description="Amidohydrolase-related" evidence="2">
    <location>
        <begin position="3"/>
        <end position="292"/>
    </location>
</feature>
<dbReference type="GO" id="GO:0016831">
    <property type="term" value="F:carboxy-lyase activity"/>
    <property type="evidence" value="ECO:0007669"/>
    <property type="project" value="InterPro"/>
</dbReference>
<dbReference type="EMBL" id="UINC01047969">
    <property type="protein sequence ID" value="SVB57917.1"/>
    <property type="molecule type" value="Genomic_DNA"/>
</dbReference>
<proteinExistence type="predicted"/>
<dbReference type="InterPro" id="IPR032466">
    <property type="entry name" value="Metal_Hydrolase"/>
</dbReference>
<evidence type="ECO:0000256" key="1">
    <source>
        <dbReference type="ARBA" id="ARBA00023239"/>
    </source>
</evidence>
<keyword evidence="1" id="KW-0456">Lyase</keyword>
<accession>A0A382F755</accession>
<evidence type="ECO:0000259" key="2">
    <source>
        <dbReference type="Pfam" id="PF04909"/>
    </source>
</evidence>
<sequence length="298" mass="33938">MVIDVHAHVLRWPTVKKVNSERPFMSVQEQIRRMDEKGVDKAVILPLTSADVNAEHQSMGEVFEIVRMHPDRFIPFCDFDVRRADMGTAERFMDVLEQYIALGAKGVGELTCRVYWDDPRLWALFTACQKLDMTVTFHTSPPEAITYGIIDELGLPRFEKTLQQFPGIRFFGHSASFWSEISGDLKAEGKEGYAITPIVKGGTLVRLFREYPNLCGDLSAGSGFNALTRDPAFTYEFMDEFQDRLMLGLDHTDVALDFQHIEWLKGQRAEGHINHEICEKILWENAARLIGLGIAEHD</sequence>
<dbReference type="InterPro" id="IPR006680">
    <property type="entry name" value="Amidohydro-rel"/>
</dbReference>
<gene>
    <name evidence="3" type="ORF">METZ01_LOCUS210771</name>
</gene>
<dbReference type="GO" id="GO:0016787">
    <property type="term" value="F:hydrolase activity"/>
    <property type="evidence" value="ECO:0007669"/>
    <property type="project" value="InterPro"/>
</dbReference>
<dbReference type="GO" id="GO:0005737">
    <property type="term" value="C:cytoplasm"/>
    <property type="evidence" value="ECO:0007669"/>
    <property type="project" value="TreeGrafter"/>
</dbReference>
<dbReference type="Pfam" id="PF04909">
    <property type="entry name" value="Amidohydro_2"/>
    <property type="match status" value="1"/>
</dbReference>
<dbReference type="PANTHER" id="PTHR21240">
    <property type="entry name" value="2-AMINO-3-CARBOXYLMUCONATE-6-SEMIALDEHYDE DECARBOXYLASE"/>
    <property type="match status" value="1"/>
</dbReference>
<reference evidence="3" key="1">
    <citation type="submission" date="2018-05" db="EMBL/GenBank/DDBJ databases">
        <authorList>
            <person name="Lanie J.A."/>
            <person name="Ng W.-L."/>
            <person name="Kazmierczak K.M."/>
            <person name="Andrzejewski T.M."/>
            <person name="Davidsen T.M."/>
            <person name="Wayne K.J."/>
            <person name="Tettelin H."/>
            <person name="Glass J.I."/>
            <person name="Rusch D."/>
            <person name="Podicherti R."/>
            <person name="Tsui H.-C.T."/>
            <person name="Winkler M.E."/>
        </authorList>
    </citation>
    <scope>NUCLEOTIDE SEQUENCE</scope>
</reference>
<dbReference type="InterPro" id="IPR032465">
    <property type="entry name" value="ACMSD"/>
</dbReference>
<organism evidence="3">
    <name type="scientific">marine metagenome</name>
    <dbReference type="NCBI Taxonomy" id="408172"/>
    <lineage>
        <taxon>unclassified sequences</taxon>
        <taxon>metagenomes</taxon>
        <taxon>ecological metagenomes</taxon>
    </lineage>
</organism>
<dbReference type="AlphaFoldDB" id="A0A382F755"/>
<dbReference type="GO" id="GO:0019748">
    <property type="term" value="P:secondary metabolic process"/>
    <property type="evidence" value="ECO:0007669"/>
    <property type="project" value="TreeGrafter"/>
</dbReference>
<protein>
    <recommendedName>
        <fullName evidence="2">Amidohydrolase-related domain-containing protein</fullName>
    </recommendedName>
</protein>
<dbReference type="Gene3D" id="3.20.20.140">
    <property type="entry name" value="Metal-dependent hydrolases"/>
    <property type="match status" value="1"/>
</dbReference>
<dbReference type="SUPFAM" id="SSF51556">
    <property type="entry name" value="Metallo-dependent hydrolases"/>
    <property type="match status" value="1"/>
</dbReference>